<dbReference type="Proteomes" id="UP000033558">
    <property type="component" value="Plasmid pBin4p1"/>
</dbReference>
<dbReference type="EMBL" id="JXJQ01000022">
    <property type="protein sequence ID" value="KJY59499.1"/>
    <property type="molecule type" value="Genomic_DNA"/>
</dbReference>
<keyword evidence="2" id="KW-0614">Plasmid</keyword>
<feature type="region of interest" description="Disordered" evidence="1">
    <location>
        <begin position="206"/>
        <end position="236"/>
    </location>
</feature>
<evidence type="ECO:0000313" key="2">
    <source>
        <dbReference type="EMBL" id="KJY59499.1"/>
    </source>
</evidence>
<feature type="compositionally biased region" description="Polar residues" evidence="1">
    <location>
        <begin position="225"/>
        <end position="236"/>
    </location>
</feature>
<accession>A0A0F4LMK4</accession>
<organism evidence="2 3">
    <name type="scientific">Bombilactobacillus mellifer</name>
    <dbReference type="NCBI Taxonomy" id="1218492"/>
    <lineage>
        <taxon>Bacteria</taxon>
        <taxon>Bacillati</taxon>
        <taxon>Bacillota</taxon>
        <taxon>Bacilli</taxon>
        <taxon>Lactobacillales</taxon>
        <taxon>Lactobacillaceae</taxon>
        <taxon>Bombilactobacillus</taxon>
    </lineage>
</organism>
<name>A0A0F4LMK4_9LACO</name>
<evidence type="ECO:0000313" key="3">
    <source>
        <dbReference type="Proteomes" id="UP000033558"/>
    </source>
</evidence>
<dbReference type="AlphaFoldDB" id="A0A0F4LMK4"/>
<proteinExistence type="predicted"/>
<dbReference type="HOGENOM" id="CLU_1174209_0_0_9"/>
<geneLocation type="plasmid" evidence="2">
    <name>pBin4p1</name>
</geneLocation>
<sequence length="236" mass="26927">MNKDIAPQEGINNTDVDDSELDSILVNENKEDKPDNEVPVNKKNTVNQLSMNKTEIPNYISEQVGQAISEKRKLNSKVNKLIQLDKRAKDSNQKEYQSAVPLNDVLVIIQGLISVIDHLIEAIDTLDDLNYEKDNDELAEEDEYYNTDDYKTPYQKINILYSNLQPLIGIMQSGAGSELEKTMQEIVEIAKSSKFKEFLNIYGDNYKKTTPDQVSESLQKEYQDAQEQLSQDVNDN</sequence>
<gene>
    <name evidence="2" type="ORF">JG30_12720</name>
</gene>
<dbReference type="RefSeq" id="WP_046318100.1">
    <property type="nucleotide sequence ID" value="NZ_JBHSZT010000002.1"/>
</dbReference>
<comment type="caution">
    <text evidence="2">The sequence shown here is derived from an EMBL/GenBank/DDBJ whole genome shotgun (WGS) entry which is preliminary data.</text>
</comment>
<keyword evidence="3" id="KW-1185">Reference proteome</keyword>
<dbReference type="PATRIC" id="fig|1218492.5.peg.67"/>
<feature type="region of interest" description="Disordered" evidence="1">
    <location>
        <begin position="1"/>
        <end position="43"/>
    </location>
</feature>
<evidence type="ECO:0000256" key="1">
    <source>
        <dbReference type="SAM" id="MobiDB-lite"/>
    </source>
</evidence>
<reference evidence="2 3" key="1">
    <citation type="submission" date="2015-01" db="EMBL/GenBank/DDBJ databases">
        <title>Comparative genomics of the lactic acid bacteria isolated from the honey bee gut.</title>
        <authorList>
            <person name="Ellegaard K.M."/>
            <person name="Tamarit D."/>
            <person name="Javelind E."/>
            <person name="Olofsson T."/>
            <person name="Andersson S.G."/>
            <person name="Vasquez A."/>
        </authorList>
    </citation>
    <scope>NUCLEOTIDE SEQUENCE [LARGE SCALE GENOMIC DNA]</scope>
    <source>
        <strain evidence="2 3">Bin4</strain>
        <plasmid evidence="2">pBin4p1</plasmid>
    </source>
</reference>
<protein>
    <submittedName>
        <fullName evidence="2">Uncharacterized protein</fullName>
    </submittedName>
</protein>